<comment type="caution">
    <text evidence="7">The sequence shown here is derived from an EMBL/GenBank/DDBJ whole genome shotgun (WGS) entry which is preliminary data.</text>
</comment>
<feature type="transmembrane region" description="Helical" evidence="6">
    <location>
        <begin position="50"/>
        <end position="69"/>
    </location>
</feature>
<evidence type="ECO:0000256" key="3">
    <source>
        <dbReference type="ARBA" id="ARBA00022692"/>
    </source>
</evidence>
<dbReference type="EMBL" id="PFDW01000051">
    <property type="protein sequence ID" value="PJE58120.1"/>
    <property type="molecule type" value="Genomic_DNA"/>
</dbReference>
<evidence type="ECO:0000313" key="8">
    <source>
        <dbReference type="Proteomes" id="UP000231450"/>
    </source>
</evidence>
<accession>A0A2M8KDX9</accession>
<evidence type="ECO:0000256" key="5">
    <source>
        <dbReference type="ARBA" id="ARBA00023136"/>
    </source>
</evidence>
<dbReference type="Pfam" id="PF03073">
    <property type="entry name" value="TspO_MBR"/>
    <property type="match status" value="1"/>
</dbReference>
<dbReference type="CDD" id="cd15904">
    <property type="entry name" value="TSPO_MBR"/>
    <property type="match status" value="1"/>
</dbReference>
<evidence type="ECO:0000313" key="7">
    <source>
        <dbReference type="EMBL" id="PJE58120.1"/>
    </source>
</evidence>
<keyword evidence="5 6" id="KW-0472">Membrane</keyword>
<sequence>MGLFILNLILNVDWSLVFFNLHLVGLAIFVSVALGASVLVLIILLWPKVIYSALLLVPYLVWLCSPSFGGRKRGAELIRHFEN</sequence>
<dbReference type="InterPro" id="IPR038330">
    <property type="entry name" value="TspO/MBR-related_sf"/>
</dbReference>
<keyword evidence="4 6" id="KW-1133">Transmembrane helix</keyword>
<evidence type="ECO:0000256" key="6">
    <source>
        <dbReference type="SAM" id="Phobius"/>
    </source>
</evidence>
<evidence type="ECO:0000256" key="4">
    <source>
        <dbReference type="ARBA" id="ARBA00022989"/>
    </source>
</evidence>
<comment type="similarity">
    <text evidence="2">Belongs to the TspO/BZRP family.</text>
</comment>
<dbReference type="Proteomes" id="UP000231450">
    <property type="component" value="Unassembled WGS sequence"/>
</dbReference>
<reference evidence="8" key="1">
    <citation type="submission" date="2017-09" db="EMBL/GenBank/DDBJ databases">
        <title>Depth-based differentiation of microbial function through sediment-hosted aquifers and enrichment of novel symbionts in the deep terrestrial subsurface.</title>
        <authorList>
            <person name="Probst A.J."/>
            <person name="Ladd B."/>
            <person name="Jarett J.K."/>
            <person name="Geller-Mcgrath D.E."/>
            <person name="Sieber C.M.K."/>
            <person name="Emerson J.B."/>
            <person name="Anantharaman K."/>
            <person name="Thomas B.C."/>
            <person name="Malmstrom R."/>
            <person name="Stieglmeier M."/>
            <person name="Klingl A."/>
            <person name="Woyke T."/>
            <person name="Ryan C.M."/>
            <person name="Banfield J.F."/>
        </authorList>
    </citation>
    <scope>NUCLEOTIDE SEQUENCE [LARGE SCALE GENOMIC DNA]</scope>
</reference>
<protein>
    <submittedName>
        <fullName evidence="7">Uncharacterized protein</fullName>
    </submittedName>
</protein>
<comment type="subcellular location">
    <subcellularLocation>
        <location evidence="1">Membrane</location>
        <topology evidence="1">Multi-pass membrane protein</topology>
    </subcellularLocation>
</comment>
<name>A0A2M8KDX9_9BACT</name>
<dbReference type="Gene3D" id="1.20.1260.100">
    <property type="entry name" value="TspO/MBR protein"/>
    <property type="match status" value="1"/>
</dbReference>
<dbReference type="GO" id="GO:0016020">
    <property type="term" value="C:membrane"/>
    <property type="evidence" value="ECO:0007669"/>
    <property type="project" value="UniProtKB-SubCell"/>
</dbReference>
<organism evidence="7 8">
    <name type="scientific">Candidatus Portnoybacteria bacterium CG10_big_fil_rev_8_21_14_0_10_36_7</name>
    <dbReference type="NCBI Taxonomy" id="1974812"/>
    <lineage>
        <taxon>Bacteria</taxon>
        <taxon>Candidatus Portnoyibacteriota</taxon>
    </lineage>
</organism>
<dbReference type="InterPro" id="IPR004307">
    <property type="entry name" value="TspO_MBR"/>
</dbReference>
<gene>
    <name evidence="7" type="ORF">COU81_02345</name>
</gene>
<keyword evidence="3 6" id="KW-0812">Transmembrane</keyword>
<feature type="transmembrane region" description="Helical" evidence="6">
    <location>
        <begin position="21"/>
        <end position="44"/>
    </location>
</feature>
<dbReference type="AlphaFoldDB" id="A0A2M8KDX9"/>
<evidence type="ECO:0000256" key="2">
    <source>
        <dbReference type="ARBA" id="ARBA00007524"/>
    </source>
</evidence>
<evidence type="ECO:0000256" key="1">
    <source>
        <dbReference type="ARBA" id="ARBA00004141"/>
    </source>
</evidence>
<proteinExistence type="inferred from homology"/>